<feature type="transmembrane region" description="Helical" evidence="5">
    <location>
        <begin position="232"/>
        <end position="253"/>
    </location>
</feature>
<comment type="caution">
    <text evidence="6">The sequence shown here is derived from an EMBL/GenBank/DDBJ whole genome shotgun (WGS) entry which is preliminary data.</text>
</comment>
<gene>
    <name evidence="6" type="ORF">D9756_002859</name>
</gene>
<name>A0A8H5LJR8_9AGAR</name>
<evidence type="ECO:0008006" key="8">
    <source>
        <dbReference type="Google" id="ProtNLM"/>
    </source>
</evidence>
<reference evidence="6 7" key="1">
    <citation type="journal article" date="2020" name="ISME J.">
        <title>Uncovering the hidden diversity of litter-decomposition mechanisms in mushroom-forming fungi.</title>
        <authorList>
            <person name="Floudas D."/>
            <person name="Bentzer J."/>
            <person name="Ahren D."/>
            <person name="Johansson T."/>
            <person name="Persson P."/>
            <person name="Tunlid A."/>
        </authorList>
    </citation>
    <scope>NUCLEOTIDE SEQUENCE [LARGE SCALE GENOMIC DNA]</scope>
    <source>
        <strain evidence="6 7">CBS 146.42</strain>
    </source>
</reference>
<dbReference type="OrthoDB" id="191139at2759"/>
<accession>A0A8H5LJR8</accession>
<keyword evidence="4 5" id="KW-0472">Membrane</keyword>
<keyword evidence="3 5" id="KW-1133">Transmembrane helix</keyword>
<evidence type="ECO:0000313" key="7">
    <source>
        <dbReference type="Proteomes" id="UP000559027"/>
    </source>
</evidence>
<dbReference type="GO" id="GO:0055085">
    <property type="term" value="P:transmembrane transport"/>
    <property type="evidence" value="ECO:0007669"/>
    <property type="project" value="InterPro"/>
</dbReference>
<feature type="transmembrane region" description="Helical" evidence="5">
    <location>
        <begin position="6"/>
        <end position="28"/>
    </location>
</feature>
<dbReference type="GO" id="GO:0005783">
    <property type="term" value="C:endoplasmic reticulum"/>
    <property type="evidence" value="ECO:0007669"/>
    <property type="project" value="TreeGrafter"/>
</dbReference>
<dbReference type="Pfam" id="PF03547">
    <property type="entry name" value="Mem_trans"/>
    <property type="match status" value="1"/>
</dbReference>
<keyword evidence="2 5" id="KW-0812">Transmembrane</keyword>
<evidence type="ECO:0000256" key="3">
    <source>
        <dbReference type="ARBA" id="ARBA00022989"/>
    </source>
</evidence>
<dbReference type="PANTHER" id="PTHR31794">
    <property type="entry name" value="AUXIN EFFLUX TRANSPORTER FAMILY PROTEIN (EUROFUNG)"/>
    <property type="match status" value="1"/>
</dbReference>
<feature type="transmembrane region" description="Helical" evidence="5">
    <location>
        <begin position="347"/>
        <end position="368"/>
    </location>
</feature>
<feature type="transmembrane region" description="Helical" evidence="5">
    <location>
        <begin position="312"/>
        <end position="335"/>
    </location>
</feature>
<proteinExistence type="predicted"/>
<dbReference type="Proteomes" id="UP000559027">
    <property type="component" value="Unassembled WGS sequence"/>
</dbReference>
<feature type="transmembrane region" description="Helical" evidence="5">
    <location>
        <begin position="380"/>
        <end position="403"/>
    </location>
</feature>
<sequence length="417" mass="44966">MPSSIVVSTLGAFQASVSVLITLGYGLIAARMGMVRAGTARDVASLCRNVFLPALLITDIGSQLNRHNFLSYAPVFIWSITYTVVSIIMGRAAVKMFGLPGWVVAVVTFNNTTSLPLLLTRSLLETGILSGIAGDDVEGAVARARSYFLINSLVSKVLTFAIGPELLGEGVVHQAEVDSDDMEARKEPDEETTLLPKPITSHLVIIPTATTRIVHDTRQRSLWRALKRSGSFFNPTTWGGIIAIVVGIVPSLHRAAFAPSNEGGFLNAWLMSSLRNVGALFSGMEVFIVGSKLSDSFDVRPHEASPNPSKGTVAAVILIRFFVWATISIPLVYLIATKTRLLGDDPILWWSMMIMPIGPPGMILSILLEAVDAERRMKMMVARVLVYAYMATPLMALAVVGALNVTQAVQATKSAQL</sequence>
<dbReference type="EMBL" id="JAACJO010000004">
    <property type="protein sequence ID" value="KAF5359709.1"/>
    <property type="molecule type" value="Genomic_DNA"/>
</dbReference>
<dbReference type="InterPro" id="IPR004776">
    <property type="entry name" value="Mem_transp_PIN-like"/>
</dbReference>
<feature type="transmembrane region" description="Helical" evidence="5">
    <location>
        <begin position="99"/>
        <end position="119"/>
    </location>
</feature>
<dbReference type="GO" id="GO:0016020">
    <property type="term" value="C:membrane"/>
    <property type="evidence" value="ECO:0007669"/>
    <property type="project" value="UniProtKB-SubCell"/>
</dbReference>
<keyword evidence="7" id="KW-1185">Reference proteome</keyword>
<evidence type="ECO:0000256" key="1">
    <source>
        <dbReference type="ARBA" id="ARBA00004141"/>
    </source>
</evidence>
<dbReference type="AlphaFoldDB" id="A0A8H5LJR8"/>
<evidence type="ECO:0000313" key="6">
    <source>
        <dbReference type="EMBL" id="KAF5359709.1"/>
    </source>
</evidence>
<feature type="transmembrane region" description="Helical" evidence="5">
    <location>
        <begin position="273"/>
        <end position="291"/>
    </location>
</feature>
<evidence type="ECO:0000256" key="2">
    <source>
        <dbReference type="ARBA" id="ARBA00022692"/>
    </source>
</evidence>
<feature type="transmembrane region" description="Helical" evidence="5">
    <location>
        <begin position="69"/>
        <end position="93"/>
    </location>
</feature>
<organism evidence="6 7">
    <name type="scientific">Leucocoprinus leucothites</name>
    <dbReference type="NCBI Taxonomy" id="201217"/>
    <lineage>
        <taxon>Eukaryota</taxon>
        <taxon>Fungi</taxon>
        <taxon>Dikarya</taxon>
        <taxon>Basidiomycota</taxon>
        <taxon>Agaricomycotina</taxon>
        <taxon>Agaricomycetes</taxon>
        <taxon>Agaricomycetidae</taxon>
        <taxon>Agaricales</taxon>
        <taxon>Agaricineae</taxon>
        <taxon>Agaricaceae</taxon>
        <taxon>Leucocoprinus</taxon>
    </lineage>
</organism>
<dbReference type="PANTHER" id="PTHR31794:SF4">
    <property type="entry name" value="AUXIN EFFLUX TRANSPORTER FAMILY PROTEIN (EUROFUNG)"/>
    <property type="match status" value="1"/>
</dbReference>
<evidence type="ECO:0000256" key="4">
    <source>
        <dbReference type="ARBA" id="ARBA00023136"/>
    </source>
</evidence>
<evidence type="ECO:0000256" key="5">
    <source>
        <dbReference type="SAM" id="Phobius"/>
    </source>
</evidence>
<protein>
    <recommendedName>
        <fullName evidence="8">Auxin efflux carrier</fullName>
    </recommendedName>
</protein>
<comment type="subcellular location">
    <subcellularLocation>
        <location evidence="1">Membrane</location>
        <topology evidence="1">Multi-pass membrane protein</topology>
    </subcellularLocation>
</comment>